<dbReference type="InterPro" id="IPR029767">
    <property type="entry name" value="WecB-like"/>
</dbReference>
<dbReference type="InterPro" id="IPR003331">
    <property type="entry name" value="UDP_GlcNAc_Epimerase_2_dom"/>
</dbReference>
<dbReference type="PANTHER" id="PTHR43174:SF3">
    <property type="entry name" value="UDP-N-ACETYLGLUCOSAMINE 2-EPIMERASE"/>
    <property type="match status" value="1"/>
</dbReference>
<evidence type="ECO:0000259" key="1">
    <source>
        <dbReference type="Pfam" id="PF02350"/>
    </source>
</evidence>
<reference evidence="2" key="1">
    <citation type="submission" date="2018-05" db="EMBL/GenBank/DDBJ databases">
        <authorList>
            <person name="Lanie J.A."/>
            <person name="Ng W.-L."/>
            <person name="Kazmierczak K.M."/>
            <person name="Andrzejewski T.M."/>
            <person name="Davidsen T.M."/>
            <person name="Wayne K.J."/>
            <person name="Tettelin H."/>
            <person name="Glass J.I."/>
            <person name="Rusch D."/>
            <person name="Podicherti R."/>
            <person name="Tsui H.-C.T."/>
            <person name="Winkler M.E."/>
        </authorList>
    </citation>
    <scope>NUCLEOTIDE SEQUENCE</scope>
</reference>
<feature type="domain" description="UDP-N-acetylglucosamine 2-epimerase" evidence="1">
    <location>
        <begin position="23"/>
        <end position="188"/>
    </location>
</feature>
<sequence>MKKKILVSTGARSEYGILRPLLKEIQKSKKLELILIVTGSHLSKKHGYTINEIKKDGFKIDSIIRLSHFRDKNVDVSTTIGDYVINFSKIFQKFKPDINFIIGDRDEMLASAIAASHMNIINAHLAGGDKSGGIDEYNRHAITKLSNIHFANTVNSKKRIIRMGEDPKYVFLTGSPVIEDIFSKKITEKSALEKKLGVKIMGNEII</sequence>
<dbReference type="PANTHER" id="PTHR43174">
    <property type="entry name" value="UDP-N-ACETYLGLUCOSAMINE 2-EPIMERASE"/>
    <property type="match status" value="1"/>
</dbReference>
<name>A0A382Q095_9ZZZZ</name>
<dbReference type="Pfam" id="PF02350">
    <property type="entry name" value="Epimerase_2"/>
    <property type="match status" value="1"/>
</dbReference>
<protein>
    <recommendedName>
        <fullName evidence="1">UDP-N-acetylglucosamine 2-epimerase domain-containing protein</fullName>
    </recommendedName>
</protein>
<dbReference type="Gene3D" id="3.40.50.2000">
    <property type="entry name" value="Glycogen Phosphorylase B"/>
    <property type="match status" value="1"/>
</dbReference>
<proteinExistence type="predicted"/>
<organism evidence="2">
    <name type="scientific">marine metagenome</name>
    <dbReference type="NCBI Taxonomy" id="408172"/>
    <lineage>
        <taxon>unclassified sequences</taxon>
        <taxon>metagenomes</taxon>
        <taxon>ecological metagenomes</taxon>
    </lineage>
</organism>
<evidence type="ECO:0000313" key="2">
    <source>
        <dbReference type="EMBL" id="SVC78527.1"/>
    </source>
</evidence>
<dbReference type="SUPFAM" id="SSF53756">
    <property type="entry name" value="UDP-Glycosyltransferase/glycogen phosphorylase"/>
    <property type="match status" value="1"/>
</dbReference>
<dbReference type="EMBL" id="UINC01110788">
    <property type="protein sequence ID" value="SVC78527.1"/>
    <property type="molecule type" value="Genomic_DNA"/>
</dbReference>
<gene>
    <name evidence="2" type="ORF">METZ01_LOCUS331381</name>
</gene>
<accession>A0A382Q095</accession>
<dbReference type="AlphaFoldDB" id="A0A382Q095"/>
<feature type="non-terminal residue" evidence="2">
    <location>
        <position position="206"/>
    </location>
</feature>